<dbReference type="GeneID" id="136820869"/>
<feature type="chain" id="PRO_5029489516" description="DUF4773 domain-containing protein" evidence="1">
    <location>
        <begin position="21"/>
        <end position="207"/>
    </location>
</feature>
<dbReference type="EnsemblMetazoa" id="CLYHEMT004810.1">
    <property type="protein sequence ID" value="CLYHEMP004810.1"/>
    <property type="gene ID" value="CLYHEMG004810"/>
</dbReference>
<organism evidence="3 4">
    <name type="scientific">Clytia hemisphaerica</name>
    <dbReference type="NCBI Taxonomy" id="252671"/>
    <lineage>
        <taxon>Eukaryota</taxon>
        <taxon>Metazoa</taxon>
        <taxon>Cnidaria</taxon>
        <taxon>Hydrozoa</taxon>
        <taxon>Hydroidolina</taxon>
        <taxon>Leptothecata</taxon>
        <taxon>Obeliida</taxon>
        <taxon>Clytiidae</taxon>
        <taxon>Clytia</taxon>
    </lineage>
</organism>
<accession>A0A7M5V1P3</accession>
<protein>
    <recommendedName>
        <fullName evidence="2">DUF4773 domain-containing protein</fullName>
    </recommendedName>
</protein>
<dbReference type="OrthoDB" id="5952164at2759"/>
<reference evidence="3" key="1">
    <citation type="submission" date="2021-01" db="UniProtKB">
        <authorList>
            <consortium name="EnsemblMetazoa"/>
        </authorList>
    </citation>
    <scope>IDENTIFICATION</scope>
</reference>
<proteinExistence type="predicted"/>
<dbReference type="InterPro" id="IPR031941">
    <property type="entry name" value="DUF4773"/>
</dbReference>
<dbReference type="PANTHER" id="PTHR36299:SF2">
    <property type="entry name" value="DUF4773 DOMAIN-CONTAINING PROTEIN"/>
    <property type="match status" value="1"/>
</dbReference>
<keyword evidence="1" id="KW-0732">Signal</keyword>
<evidence type="ECO:0000259" key="2">
    <source>
        <dbReference type="Pfam" id="PF15998"/>
    </source>
</evidence>
<sequence length="207" mass="23632">MANISVILVLLALSIATIHGLPKHNEPRQRLANYALRDFQVHLSARDNGCDCHGDSCYCCVHAEVEKIHLNHTVCVVLDYIPDELGLDVKLNIDDVTLFVEKVSLRNPPPLCAGIPHLEKYASVCIDFFNIEWTEKVGGCIKLDAKLAGITLEEINIGCFFYPLTKHQMHNVLWEQHVMEELRKSFKQIQAKKQQEIYKHFVLEEDV</sequence>
<feature type="domain" description="DUF4773" evidence="2">
    <location>
        <begin position="50"/>
        <end position="160"/>
    </location>
</feature>
<name>A0A7M5V1P3_9CNID</name>
<dbReference type="PANTHER" id="PTHR36299">
    <property type="entry name" value="AGAP008005-PA"/>
    <property type="match status" value="1"/>
</dbReference>
<keyword evidence="4" id="KW-1185">Reference proteome</keyword>
<evidence type="ECO:0000256" key="1">
    <source>
        <dbReference type="SAM" id="SignalP"/>
    </source>
</evidence>
<dbReference type="Pfam" id="PF15998">
    <property type="entry name" value="DUF4773"/>
    <property type="match status" value="1"/>
</dbReference>
<evidence type="ECO:0000313" key="3">
    <source>
        <dbReference type="EnsemblMetazoa" id="CLYHEMP004810.1"/>
    </source>
</evidence>
<dbReference type="RefSeq" id="XP_066933208.1">
    <property type="nucleotide sequence ID" value="XM_067077107.1"/>
</dbReference>
<dbReference type="Proteomes" id="UP000594262">
    <property type="component" value="Unplaced"/>
</dbReference>
<feature type="signal peptide" evidence="1">
    <location>
        <begin position="1"/>
        <end position="20"/>
    </location>
</feature>
<evidence type="ECO:0000313" key="4">
    <source>
        <dbReference type="Proteomes" id="UP000594262"/>
    </source>
</evidence>
<dbReference type="AlphaFoldDB" id="A0A7M5V1P3"/>